<dbReference type="InterPro" id="IPR026960">
    <property type="entry name" value="RVT-Znf"/>
</dbReference>
<evidence type="ECO:0000313" key="4">
    <source>
        <dbReference type="Proteomes" id="UP000242715"/>
    </source>
</evidence>
<dbReference type="AlphaFoldDB" id="A0A2Z6MHF4"/>
<protein>
    <recommendedName>
        <fullName evidence="2">Reverse transcriptase zinc-binding domain-containing protein</fullName>
    </recommendedName>
</protein>
<accession>A0A2Z6MHF4</accession>
<name>A0A2Z6MHF4_TRISU</name>
<feature type="region of interest" description="Disordered" evidence="1">
    <location>
        <begin position="39"/>
        <end position="76"/>
    </location>
</feature>
<sequence length="328" mass="37686">MAALLEYNERKRAVKRHGSKDGGCRKKPIFLGPQKWTQFMKTNKGGASGKKRSKKSKTNSTKLMAADSQEDSIQNEDSESMEVVRDNHVQTLIPVSNIQVVLQEGVECQMMDDHAREIRLEAELGADNNYTVKGGYLFLCENFSPKPEVSQGVCSVLKRLWESKAPLKVIIFSWQLLYLRLPTKVNLWKRGVICRVEDVNCNWCLSEVESESHIFLRCGKAVDVWCAIYGWLGLQTVLPGDLCCSFETFGFPFSSKKRRGGLYMIWHATMWLLWKDRNLFIFEGKLILVADIVEAIQRLSLKWFLASCQGAVCWIYDWKKYPLHCLLR</sequence>
<proteinExistence type="predicted"/>
<feature type="domain" description="Reverse transcriptase zinc-binding" evidence="2">
    <location>
        <begin position="154"/>
        <end position="225"/>
    </location>
</feature>
<evidence type="ECO:0000259" key="2">
    <source>
        <dbReference type="Pfam" id="PF13966"/>
    </source>
</evidence>
<evidence type="ECO:0000256" key="1">
    <source>
        <dbReference type="SAM" id="MobiDB-lite"/>
    </source>
</evidence>
<dbReference type="EMBL" id="DF973392">
    <property type="protein sequence ID" value="GAU29263.1"/>
    <property type="molecule type" value="Genomic_DNA"/>
</dbReference>
<dbReference type="Pfam" id="PF13966">
    <property type="entry name" value="zf-RVT"/>
    <property type="match status" value="1"/>
</dbReference>
<organism evidence="3 4">
    <name type="scientific">Trifolium subterraneum</name>
    <name type="common">Subterranean clover</name>
    <dbReference type="NCBI Taxonomy" id="3900"/>
    <lineage>
        <taxon>Eukaryota</taxon>
        <taxon>Viridiplantae</taxon>
        <taxon>Streptophyta</taxon>
        <taxon>Embryophyta</taxon>
        <taxon>Tracheophyta</taxon>
        <taxon>Spermatophyta</taxon>
        <taxon>Magnoliopsida</taxon>
        <taxon>eudicotyledons</taxon>
        <taxon>Gunneridae</taxon>
        <taxon>Pentapetalae</taxon>
        <taxon>rosids</taxon>
        <taxon>fabids</taxon>
        <taxon>Fabales</taxon>
        <taxon>Fabaceae</taxon>
        <taxon>Papilionoideae</taxon>
        <taxon>50 kb inversion clade</taxon>
        <taxon>NPAAA clade</taxon>
        <taxon>Hologalegina</taxon>
        <taxon>IRL clade</taxon>
        <taxon>Trifolieae</taxon>
        <taxon>Trifolium</taxon>
    </lineage>
</organism>
<reference evidence="4" key="1">
    <citation type="journal article" date="2017" name="Front. Plant Sci.">
        <title>Climate Clever Clovers: New Paradigm to Reduce the Environmental Footprint of Ruminants by Breeding Low Methanogenic Forages Utilizing Haplotype Variation.</title>
        <authorList>
            <person name="Kaur P."/>
            <person name="Appels R."/>
            <person name="Bayer P.E."/>
            <person name="Keeble-Gagnere G."/>
            <person name="Wang J."/>
            <person name="Hirakawa H."/>
            <person name="Shirasawa K."/>
            <person name="Vercoe P."/>
            <person name="Stefanova K."/>
            <person name="Durmic Z."/>
            <person name="Nichols P."/>
            <person name="Revell C."/>
            <person name="Isobe S.N."/>
            <person name="Edwards D."/>
            <person name="Erskine W."/>
        </authorList>
    </citation>
    <scope>NUCLEOTIDE SEQUENCE [LARGE SCALE GENOMIC DNA]</scope>
    <source>
        <strain evidence="4">cv. Daliak</strain>
    </source>
</reference>
<gene>
    <name evidence="3" type="ORF">TSUD_204570</name>
</gene>
<evidence type="ECO:0000313" key="3">
    <source>
        <dbReference type="EMBL" id="GAU29263.1"/>
    </source>
</evidence>
<dbReference type="Proteomes" id="UP000242715">
    <property type="component" value="Unassembled WGS sequence"/>
</dbReference>
<keyword evidence="4" id="KW-1185">Reference proteome</keyword>